<comment type="similarity">
    <text evidence="5">Belongs to the ABC-2 integral membrane protein family.</text>
</comment>
<sequence length="312" mass="32999">MTSTSTGVSNETGGGGAASAGGTDPAGGAGPAGTGSAGTGVADRPVADTLTELLVNRERPPRPGPVSASATFGWRAMLKIKHVPEQLADVTVFPIIMTLMFTFLFGGALAGSTTEYLQYLLPGIMVMSVVMTTMYTGVSVNNDIEKGVFDRFRTLAVWRPSPMVGYLLGDAFRYTVASAVILTVGLILGFRPDGGVVGVLAGVGLLVVFCFAFSWIWTMFGLLLRSEKSVMGVSMMVLFPMTFLSNILVEPETMPGWLQGFVEVNPIAHLVAAVRDLMAGHVNTGEITWTLVAGGLIMAVFGTLTMRLYNRK</sequence>
<evidence type="ECO:0000259" key="7">
    <source>
        <dbReference type="PROSITE" id="PS51012"/>
    </source>
</evidence>
<evidence type="ECO:0000313" key="9">
    <source>
        <dbReference type="Proteomes" id="UP000746503"/>
    </source>
</evidence>
<feature type="region of interest" description="Disordered" evidence="6">
    <location>
        <begin position="1"/>
        <end position="42"/>
    </location>
</feature>
<dbReference type="InterPro" id="IPR051784">
    <property type="entry name" value="Nod_factor_ABC_transporter"/>
</dbReference>
<feature type="transmembrane region" description="Helical" evidence="5">
    <location>
        <begin position="87"/>
        <end position="110"/>
    </location>
</feature>
<dbReference type="Pfam" id="PF01061">
    <property type="entry name" value="ABC2_membrane"/>
    <property type="match status" value="1"/>
</dbReference>
<evidence type="ECO:0000256" key="4">
    <source>
        <dbReference type="ARBA" id="ARBA00023136"/>
    </source>
</evidence>
<dbReference type="PROSITE" id="PS51012">
    <property type="entry name" value="ABC_TM2"/>
    <property type="match status" value="1"/>
</dbReference>
<evidence type="ECO:0000256" key="6">
    <source>
        <dbReference type="SAM" id="MobiDB-lite"/>
    </source>
</evidence>
<feature type="transmembrane region" description="Helical" evidence="5">
    <location>
        <begin position="116"/>
        <end position="138"/>
    </location>
</feature>
<organism evidence="8 9">
    <name type="scientific">Streptomyces spiramenti</name>
    <dbReference type="NCBI Taxonomy" id="2720606"/>
    <lineage>
        <taxon>Bacteria</taxon>
        <taxon>Bacillati</taxon>
        <taxon>Actinomycetota</taxon>
        <taxon>Actinomycetes</taxon>
        <taxon>Kitasatosporales</taxon>
        <taxon>Streptomycetaceae</taxon>
        <taxon>Streptomyces</taxon>
    </lineage>
</organism>
<feature type="compositionally biased region" description="Gly residues" evidence="6">
    <location>
        <begin position="12"/>
        <end position="38"/>
    </location>
</feature>
<reference evidence="8 9" key="1">
    <citation type="submission" date="2020-03" db="EMBL/GenBank/DDBJ databases">
        <title>Draft genome of Streptomyces sp. ventii, isolated from the Axial Seamount in the Pacific Ocean, and resequencing of the two type strains Streptomyces lonarensis strain NCL 716 and Streptomyces bohaiensis strain 11A07.</title>
        <authorList>
            <person name="Loughran R.M."/>
            <person name="Pfannmuller K.M."/>
            <person name="Wasson B.J."/>
            <person name="Deadmond M.C."/>
            <person name="Paddock B.E."/>
            <person name="Koyack M.J."/>
            <person name="Gallegos D.A."/>
            <person name="Mitchell E.A."/>
            <person name="Ushijima B."/>
            <person name="Saw J.H."/>
            <person name="Mcphail K.L."/>
            <person name="Videau P."/>
        </authorList>
    </citation>
    <scope>NUCLEOTIDE SEQUENCE [LARGE SCALE GENOMIC DNA]</scope>
    <source>
        <strain evidence="9">5675061</strain>
    </source>
</reference>
<gene>
    <name evidence="8" type="ORF">HCJ92_03250</name>
</gene>
<comment type="subcellular location">
    <subcellularLocation>
        <location evidence="5">Cell membrane</location>
        <topology evidence="5">Multi-pass membrane protein</topology>
    </subcellularLocation>
    <subcellularLocation>
        <location evidence="1">Membrane</location>
        <topology evidence="1">Multi-pass membrane protein</topology>
    </subcellularLocation>
</comment>
<feature type="transmembrane region" description="Helical" evidence="5">
    <location>
        <begin position="287"/>
        <end position="309"/>
    </location>
</feature>
<dbReference type="InterPro" id="IPR047817">
    <property type="entry name" value="ABC2_TM_bact-type"/>
</dbReference>
<keyword evidence="9" id="KW-1185">Reference proteome</keyword>
<evidence type="ECO:0000313" key="8">
    <source>
        <dbReference type="EMBL" id="NJP65323.1"/>
    </source>
</evidence>
<feature type="transmembrane region" description="Helical" evidence="5">
    <location>
        <begin position="229"/>
        <end position="249"/>
    </location>
</feature>
<proteinExistence type="inferred from homology"/>
<dbReference type="PANTHER" id="PTHR43229">
    <property type="entry name" value="NODULATION PROTEIN J"/>
    <property type="match status" value="1"/>
</dbReference>
<keyword evidence="4 5" id="KW-0472">Membrane</keyword>
<comment type="caution">
    <text evidence="8">The sequence shown here is derived from an EMBL/GenBank/DDBJ whole genome shotgun (WGS) entry which is preliminary data.</text>
</comment>
<evidence type="ECO:0000256" key="2">
    <source>
        <dbReference type="ARBA" id="ARBA00022692"/>
    </source>
</evidence>
<dbReference type="InterPro" id="IPR013525">
    <property type="entry name" value="ABC2_TM"/>
</dbReference>
<dbReference type="RefSeq" id="WP_167931852.1">
    <property type="nucleotide sequence ID" value="NZ_JAAVJB010000013.1"/>
</dbReference>
<evidence type="ECO:0000256" key="1">
    <source>
        <dbReference type="ARBA" id="ARBA00004141"/>
    </source>
</evidence>
<keyword evidence="3 5" id="KW-1133">Transmembrane helix</keyword>
<feature type="transmembrane region" description="Helical" evidence="5">
    <location>
        <begin position="196"/>
        <end position="217"/>
    </location>
</feature>
<feature type="domain" description="ABC transmembrane type-2" evidence="7">
    <location>
        <begin position="85"/>
        <end position="312"/>
    </location>
</feature>
<dbReference type="PANTHER" id="PTHR43229:SF2">
    <property type="entry name" value="NODULATION PROTEIN J"/>
    <property type="match status" value="1"/>
</dbReference>
<accession>A0ABX1AIW5</accession>
<name>A0ABX1AIW5_9ACTN</name>
<evidence type="ECO:0000256" key="3">
    <source>
        <dbReference type="ARBA" id="ARBA00022989"/>
    </source>
</evidence>
<dbReference type="EMBL" id="JAAVJB010000013">
    <property type="protein sequence ID" value="NJP65323.1"/>
    <property type="molecule type" value="Genomic_DNA"/>
</dbReference>
<keyword evidence="5" id="KW-1003">Cell membrane</keyword>
<evidence type="ECO:0000256" key="5">
    <source>
        <dbReference type="RuleBase" id="RU361157"/>
    </source>
</evidence>
<keyword evidence="5" id="KW-0813">Transport</keyword>
<feature type="transmembrane region" description="Helical" evidence="5">
    <location>
        <begin position="171"/>
        <end position="190"/>
    </location>
</feature>
<keyword evidence="2 5" id="KW-0812">Transmembrane</keyword>
<protein>
    <recommendedName>
        <fullName evidence="5">Transport permease protein</fullName>
    </recommendedName>
</protein>
<feature type="compositionally biased region" description="Polar residues" evidence="6">
    <location>
        <begin position="1"/>
        <end position="11"/>
    </location>
</feature>
<dbReference type="Proteomes" id="UP000746503">
    <property type="component" value="Unassembled WGS sequence"/>
</dbReference>